<dbReference type="EMBL" id="GL876986">
    <property type="protein sequence ID" value="KLU92745.1"/>
    <property type="molecule type" value="Genomic_DNA"/>
</dbReference>
<gene>
    <name evidence="2" type="ORF">MAPG_11647</name>
</gene>
<dbReference type="VEuPathDB" id="FungiDB:MAPG_11647"/>
<dbReference type="Proteomes" id="UP000011715">
    <property type="component" value="Unassembled WGS sequence"/>
</dbReference>
<feature type="compositionally biased region" description="Basic and acidic residues" evidence="1">
    <location>
        <begin position="12"/>
        <end position="28"/>
    </location>
</feature>
<name>A0A0C4EFU0_MAGP6</name>
<dbReference type="EnsemblFungi" id="MAPG_11647T0">
    <property type="protein sequence ID" value="MAPG_11647T0"/>
    <property type="gene ID" value="MAPG_11647"/>
</dbReference>
<dbReference type="EMBL" id="ADBL01002894">
    <property type="status" value="NOT_ANNOTATED_CDS"/>
    <property type="molecule type" value="Genomic_DNA"/>
</dbReference>
<feature type="region of interest" description="Disordered" evidence="1">
    <location>
        <begin position="213"/>
        <end position="235"/>
    </location>
</feature>
<evidence type="ECO:0000313" key="3">
    <source>
        <dbReference type="EnsemblFungi" id="MAPG_11647T0"/>
    </source>
</evidence>
<feature type="compositionally biased region" description="Low complexity" evidence="1">
    <location>
        <begin position="133"/>
        <end position="145"/>
    </location>
</feature>
<keyword evidence="4" id="KW-1185">Reference proteome</keyword>
<feature type="region of interest" description="Disordered" evidence="1">
    <location>
        <begin position="1"/>
        <end position="55"/>
    </location>
</feature>
<feature type="region of interest" description="Disordered" evidence="1">
    <location>
        <begin position="99"/>
        <end position="196"/>
    </location>
</feature>
<sequence>MGPTTMLPRYSGHGDGRESSRRQQRDRSPQAWYDRWMSDDDGPNADAEALTRTSRGWDRQLRRRSSIDSFDDFPVAYGRGRFPRHGILRRSLHFHESNWWEDGSQSDGPDNKPSTPPAGSPAASTRSDRGAGTRSTSETTTVTRRPAQQRGFLETRSVTVEQSLDTNSGNFDIRGSVQMSGTAAPGPRSRDLDMVFRGPSGLAQSLLAALPFSRGGADRLQAPPPPSRPSRRPRA</sequence>
<reference evidence="2" key="2">
    <citation type="submission" date="2010-05" db="EMBL/GenBank/DDBJ databases">
        <title>The Genome Sequence of Magnaporthe poae strain ATCC 64411.</title>
        <authorList>
            <consortium name="The Broad Institute Genome Sequencing Platform"/>
            <consortium name="Broad Institute Genome Sequencing Center for Infectious Disease"/>
            <person name="Ma L.-J."/>
            <person name="Dead R."/>
            <person name="Young S."/>
            <person name="Zeng Q."/>
            <person name="Koehrsen M."/>
            <person name="Alvarado L."/>
            <person name="Berlin A."/>
            <person name="Chapman S.B."/>
            <person name="Chen Z."/>
            <person name="Freedman E."/>
            <person name="Gellesch M."/>
            <person name="Goldberg J."/>
            <person name="Griggs A."/>
            <person name="Gujja S."/>
            <person name="Heilman E.R."/>
            <person name="Heiman D."/>
            <person name="Hepburn T."/>
            <person name="Howarth C."/>
            <person name="Jen D."/>
            <person name="Larson L."/>
            <person name="Mehta T."/>
            <person name="Neiman D."/>
            <person name="Pearson M."/>
            <person name="Roberts A."/>
            <person name="Saif S."/>
            <person name="Shea T."/>
            <person name="Shenoy N."/>
            <person name="Sisk P."/>
            <person name="Stolte C."/>
            <person name="Sykes S."/>
            <person name="Walk T."/>
            <person name="White J."/>
            <person name="Yandava C."/>
            <person name="Haas B."/>
            <person name="Nusbaum C."/>
            <person name="Birren B."/>
        </authorList>
    </citation>
    <scope>NUCLEOTIDE SEQUENCE</scope>
    <source>
        <strain evidence="2">ATCC 64411</strain>
    </source>
</reference>
<reference evidence="3" key="4">
    <citation type="journal article" date="2015" name="G3 (Bethesda)">
        <title>Genome sequences of three phytopathogenic species of the Magnaporthaceae family of fungi.</title>
        <authorList>
            <person name="Okagaki L.H."/>
            <person name="Nunes C.C."/>
            <person name="Sailsbery J."/>
            <person name="Clay B."/>
            <person name="Brown D."/>
            <person name="John T."/>
            <person name="Oh Y."/>
            <person name="Young N."/>
            <person name="Fitzgerald M."/>
            <person name="Haas B.J."/>
            <person name="Zeng Q."/>
            <person name="Young S."/>
            <person name="Adiconis X."/>
            <person name="Fan L."/>
            <person name="Levin J.Z."/>
            <person name="Mitchell T.K."/>
            <person name="Okubara P.A."/>
            <person name="Farman M.L."/>
            <person name="Kohn L.M."/>
            <person name="Birren B."/>
            <person name="Ma L.-J."/>
            <person name="Dean R.A."/>
        </authorList>
    </citation>
    <scope>NUCLEOTIDE SEQUENCE</scope>
    <source>
        <strain evidence="3">ATCC 64411 / 73-15</strain>
    </source>
</reference>
<proteinExistence type="predicted"/>
<reference evidence="4" key="1">
    <citation type="submission" date="2010-05" db="EMBL/GenBank/DDBJ databases">
        <title>The genome sequence of Magnaporthe poae strain ATCC 64411.</title>
        <authorList>
            <person name="Ma L.-J."/>
            <person name="Dead R."/>
            <person name="Young S."/>
            <person name="Zeng Q."/>
            <person name="Koehrsen M."/>
            <person name="Alvarado L."/>
            <person name="Berlin A."/>
            <person name="Chapman S.B."/>
            <person name="Chen Z."/>
            <person name="Freedman E."/>
            <person name="Gellesch M."/>
            <person name="Goldberg J."/>
            <person name="Griggs A."/>
            <person name="Gujja S."/>
            <person name="Heilman E.R."/>
            <person name="Heiman D."/>
            <person name="Hepburn T."/>
            <person name="Howarth C."/>
            <person name="Jen D."/>
            <person name="Larson L."/>
            <person name="Mehta T."/>
            <person name="Neiman D."/>
            <person name="Pearson M."/>
            <person name="Roberts A."/>
            <person name="Saif S."/>
            <person name="Shea T."/>
            <person name="Shenoy N."/>
            <person name="Sisk P."/>
            <person name="Stolte C."/>
            <person name="Sykes S."/>
            <person name="Walk T."/>
            <person name="White J."/>
            <person name="Yandava C."/>
            <person name="Haas B."/>
            <person name="Nusbaum C."/>
            <person name="Birren B."/>
        </authorList>
    </citation>
    <scope>NUCLEOTIDE SEQUENCE [LARGE SCALE GENOMIC DNA]</scope>
    <source>
        <strain evidence="4">ATCC 64411 / 73-15</strain>
    </source>
</reference>
<evidence type="ECO:0000256" key="1">
    <source>
        <dbReference type="SAM" id="MobiDB-lite"/>
    </source>
</evidence>
<dbReference type="AlphaFoldDB" id="A0A0C4EFU0"/>
<evidence type="ECO:0000313" key="4">
    <source>
        <dbReference type="Proteomes" id="UP000011715"/>
    </source>
</evidence>
<protein>
    <submittedName>
        <fullName evidence="2 3">Uncharacterized protein</fullName>
    </submittedName>
</protein>
<accession>A0A0C4EFU0</accession>
<reference evidence="3" key="5">
    <citation type="submission" date="2015-06" db="UniProtKB">
        <authorList>
            <consortium name="EnsemblFungi"/>
        </authorList>
    </citation>
    <scope>IDENTIFICATION</scope>
    <source>
        <strain evidence="3">ATCC 64411</strain>
    </source>
</reference>
<reference evidence="2" key="3">
    <citation type="submission" date="2011-03" db="EMBL/GenBank/DDBJ databases">
        <title>Annotation of Magnaporthe poae ATCC 64411.</title>
        <authorList>
            <person name="Ma L.-J."/>
            <person name="Dead R."/>
            <person name="Young S.K."/>
            <person name="Zeng Q."/>
            <person name="Gargeya S."/>
            <person name="Fitzgerald M."/>
            <person name="Haas B."/>
            <person name="Abouelleil A."/>
            <person name="Alvarado L."/>
            <person name="Arachchi H.M."/>
            <person name="Berlin A."/>
            <person name="Brown A."/>
            <person name="Chapman S.B."/>
            <person name="Chen Z."/>
            <person name="Dunbar C."/>
            <person name="Freedman E."/>
            <person name="Gearin G."/>
            <person name="Gellesch M."/>
            <person name="Goldberg J."/>
            <person name="Griggs A."/>
            <person name="Gujja S."/>
            <person name="Heiman D."/>
            <person name="Howarth C."/>
            <person name="Larson L."/>
            <person name="Lui A."/>
            <person name="MacDonald P.J.P."/>
            <person name="Mehta T."/>
            <person name="Montmayeur A."/>
            <person name="Murphy C."/>
            <person name="Neiman D."/>
            <person name="Pearson M."/>
            <person name="Priest M."/>
            <person name="Roberts A."/>
            <person name="Saif S."/>
            <person name="Shea T."/>
            <person name="Shenoy N."/>
            <person name="Sisk P."/>
            <person name="Stolte C."/>
            <person name="Sykes S."/>
            <person name="Yandava C."/>
            <person name="Wortman J."/>
            <person name="Nusbaum C."/>
            <person name="Birren B."/>
        </authorList>
    </citation>
    <scope>NUCLEOTIDE SEQUENCE</scope>
    <source>
        <strain evidence="2">ATCC 64411</strain>
    </source>
</reference>
<organism evidence="3 4">
    <name type="scientific">Magnaporthiopsis poae (strain ATCC 64411 / 73-15)</name>
    <name type="common">Kentucky bluegrass fungus</name>
    <name type="synonym">Magnaporthe poae</name>
    <dbReference type="NCBI Taxonomy" id="644358"/>
    <lineage>
        <taxon>Eukaryota</taxon>
        <taxon>Fungi</taxon>
        <taxon>Dikarya</taxon>
        <taxon>Ascomycota</taxon>
        <taxon>Pezizomycotina</taxon>
        <taxon>Sordariomycetes</taxon>
        <taxon>Sordariomycetidae</taxon>
        <taxon>Magnaporthales</taxon>
        <taxon>Magnaporthaceae</taxon>
        <taxon>Magnaporthiopsis</taxon>
    </lineage>
</organism>
<evidence type="ECO:0000313" key="2">
    <source>
        <dbReference type="EMBL" id="KLU92745.1"/>
    </source>
</evidence>
<feature type="compositionally biased region" description="Polar residues" evidence="1">
    <location>
        <begin position="156"/>
        <end position="170"/>
    </location>
</feature>